<name>A0A263CVN4_9PSEU</name>
<dbReference type="OrthoDB" id="4704294at2"/>
<dbReference type="InterPro" id="IPR029032">
    <property type="entry name" value="AhpD-like"/>
</dbReference>
<dbReference type="PANTHER" id="PTHR34846:SF5">
    <property type="entry name" value="CARBOXYMUCONOLACTONE DECARBOXYLASE-LIKE DOMAIN-CONTAINING PROTEIN"/>
    <property type="match status" value="1"/>
</dbReference>
<evidence type="ECO:0000259" key="1">
    <source>
        <dbReference type="Pfam" id="PF02627"/>
    </source>
</evidence>
<evidence type="ECO:0000313" key="2">
    <source>
        <dbReference type="EMBL" id="OZM70202.1"/>
    </source>
</evidence>
<comment type="caution">
    <text evidence="2">The sequence shown here is derived from an EMBL/GenBank/DDBJ whole genome shotgun (WGS) entry which is preliminary data.</text>
</comment>
<feature type="domain" description="Carboxymuconolactone decarboxylase-like" evidence="1">
    <location>
        <begin position="31"/>
        <end position="110"/>
    </location>
</feature>
<organism evidence="2 3">
    <name type="scientific">Amycolatopsis antarctica</name>
    <dbReference type="NCBI Taxonomy" id="1854586"/>
    <lineage>
        <taxon>Bacteria</taxon>
        <taxon>Bacillati</taxon>
        <taxon>Actinomycetota</taxon>
        <taxon>Actinomycetes</taxon>
        <taxon>Pseudonocardiales</taxon>
        <taxon>Pseudonocardiaceae</taxon>
        <taxon>Amycolatopsis</taxon>
    </lineage>
</organism>
<keyword evidence="3" id="KW-1185">Reference proteome</keyword>
<sequence>MPIWAFVRLAGRVTRGEPPRLFLILGKNRRLFRSWLRFAARLMPRGKLPRRETELVILRVAGLCGCDYEYEHHVRMARRAGVSRAEIDGIADRAEREWSPRESAILLAVEQLHTDRTVDDKTWETLRPHLSDPEIVELFMLVGHYEMLALVIGGLRIRPDGHLAA</sequence>
<dbReference type="EMBL" id="NKYE01000023">
    <property type="protein sequence ID" value="OZM70202.1"/>
    <property type="molecule type" value="Genomic_DNA"/>
</dbReference>
<dbReference type="PANTHER" id="PTHR34846">
    <property type="entry name" value="4-CARBOXYMUCONOLACTONE DECARBOXYLASE FAMILY PROTEIN (AFU_ORTHOLOGUE AFUA_6G11590)"/>
    <property type="match status" value="1"/>
</dbReference>
<protein>
    <submittedName>
        <fullName evidence="2">4-carboxymuconolactone decarboxylase</fullName>
    </submittedName>
</protein>
<reference evidence="2 3" key="1">
    <citation type="submission" date="2017-07" db="EMBL/GenBank/DDBJ databases">
        <title>Amycolatopsis antarcticus sp. nov., isolated from the surface of an Antarcticus brown macroalga.</title>
        <authorList>
            <person name="Wang J."/>
            <person name="Leiva S."/>
            <person name="Huang J."/>
            <person name="Huang Y."/>
        </authorList>
    </citation>
    <scope>NUCLEOTIDE SEQUENCE [LARGE SCALE GENOMIC DNA]</scope>
    <source>
        <strain evidence="2 3">AU-G6</strain>
    </source>
</reference>
<gene>
    <name evidence="2" type="ORF">CFN78_26825</name>
</gene>
<dbReference type="Pfam" id="PF02627">
    <property type="entry name" value="CMD"/>
    <property type="match status" value="1"/>
</dbReference>
<dbReference type="SUPFAM" id="SSF69118">
    <property type="entry name" value="AhpD-like"/>
    <property type="match status" value="1"/>
</dbReference>
<dbReference type="Proteomes" id="UP000242444">
    <property type="component" value="Unassembled WGS sequence"/>
</dbReference>
<proteinExistence type="predicted"/>
<accession>A0A263CVN4</accession>
<dbReference type="InParanoid" id="A0A263CVN4"/>
<dbReference type="InterPro" id="IPR003779">
    <property type="entry name" value="CMD-like"/>
</dbReference>
<dbReference type="AlphaFoldDB" id="A0A263CVN4"/>
<dbReference type="GO" id="GO:0051920">
    <property type="term" value="F:peroxiredoxin activity"/>
    <property type="evidence" value="ECO:0007669"/>
    <property type="project" value="InterPro"/>
</dbReference>
<evidence type="ECO:0000313" key="3">
    <source>
        <dbReference type="Proteomes" id="UP000242444"/>
    </source>
</evidence>
<dbReference type="Gene3D" id="1.20.1290.10">
    <property type="entry name" value="AhpD-like"/>
    <property type="match status" value="1"/>
</dbReference>